<protein>
    <submittedName>
        <fullName evidence="1">Uncharacterized protein</fullName>
    </submittedName>
</protein>
<reference evidence="1 2" key="1">
    <citation type="submission" date="2013-08" db="EMBL/GenBank/DDBJ databases">
        <authorList>
            <person name="Weinstock G."/>
            <person name="Sodergren E."/>
            <person name="Wylie T."/>
            <person name="Fulton L."/>
            <person name="Fulton R."/>
            <person name="Fronick C."/>
            <person name="O'Laughlin M."/>
            <person name="Godfrey J."/>
            <person name="Miner T."/>
            <person name="Herter B."/>
            <person name="Appelbaum E."/>
            <person name="Cordes M."/>
            <person name="Lek S."/>
            <person name="Wollam A."/>
            <person name="Pepin K.H."/>
            <person name="Palsikar V.B."/>
            <person name="Mitreva M."/>
            <person name="Wilson R.K."/>
        </authorList>
    </citation>
    <scope>NUCLEOTIDE SEQUENCE [LARGE SCALE GENOMIC DNA]</scope>
    <source>
        <strain evidence="1 2">ATCC 12856</strain>
    </source>
</reference>
<keyword evidence="2" id="KW-1185">Reference proteome</keyword>
<dbReference type="AlphaFoldDB" id="U1WP43"/>
<dbReference type="Proteomes" id="UP000016511">
    <property type="component" value="Unassembled WGS sequence"/>
</dbReference>
<dbReference type="HOGENOM" id="CLU_2912335_0_0_9"/>
<sequence>MHTAYASSIMFILDVRILEVCFLPFHLYHTSVKTQGKIDTESVIHEIHEHFLSKDDVCPFF</sequence>
<gene>
    <name evidence="1" type="ORF">HMPREF0083_06191</name>
</gene>
<comment type="caution">
    <text evidence="1">The sequence shown here is derived from an EMBL/GenBank/DDBJ whole genome shotgun (WGS) entry which is preliminary data.</text>
</comment>
<accession>U1WP43</accession>
<dbReference type="STRING" id="649747.HMPREF0083_06191"/>
<organism evidence="1 2">
    <name type="scientific">Aneurinibacillus aneurinilyticus ATCC 12856</name>
    <dbReference type="NCBI Taxonomy" id="649747"/>
    <lineage>
        <taxon>Bacteria</taxon>
        <taxon>Bacillati</taxon>
        <taxon>Bacillota</taxon>
        <taxon>Bacilli</taxon>
        <taxon>Bacillales</taxon>
        <taxon>Paenibacillaceae</taxon>
        <taxon>Aneurinibacillus group</taxon>
        <taxon>Aneurinibacillus</taxon>
    </lineage>
</organism>
<dbReference type="EMBL" id="AWSJ01000393">
    <property type="protein sequence ID" value="ERI04073.1"/>
    <property type="molecule type" value="Genomic_DNA"/>
</dbReference>
<proteinExistence type="predicted"/>
<evidence type="ECO:0000313" key="2">
    <source>
        <dbReference type="Proteomes" id="UP000016511"/>
    </source>
</evidence>
<name>U1WP43_ANEAE</name>
<evidence type="ECO:0000313" key="1">
    <source>
        <dbReference type="EMBL" id="ERI04073.1"/>
    </source>
</evidence>